<organism evidence="8 9">
    <name type="scientific">Lactiplantibacillus dongliensis</name>
    <dbReference type="NCBI Taxonomy" id="2559919"/>
    <lineage>
        <taxon>Bacteria</taxon>
        <taxon>Bacillati</taxon>
        <taxon>Bacillota</taxon>
        <taxon>Bacilli</taxon>
        <taxon>Lactobacillales</taxon>
        <taxon>Lactobacillaceae</taxon>
        <taxon>Lactiplantibacillus</taxon>
    </lineage>
</organism>
<gene>
    <name evidence="8" type="ORF">ACFP3T_13805</name>
</gene>
<evidence type="ECO:0000256" key="7">
    <source>
        <dbReference type="ARBA" id="ARBA00050056"/>
    </source>
</evidence>
<evidence type="ECO:0000256" key="5">
    <source>
        <dbReference type="ARBA" id="ARBA00022801"/>
    </source>
</evidence>
<dbReference type="Gene3D" id="3.30.2310.20">
    <property type="entry name" value="RelE-like"/>
    <property type="match status" value="1"/>
</dbReference>
<sequence length="94" mass="10923">MYQVKIKNSAKSDLKKIKQAHLILNFQAIIDRLKKDPYFPNQKMEKLVPPAAGKYSRRLNIHHRVVYSVEDQTKVVTILLGIIMIDEYELVAKS</sequence>
<evidence type="ECO:0000256" key="2">
    <source>
        <dbReference type="ARBA" id="ARBA00022649"/>
    </source>
</evidence>
<keyword evidence="2" id="KW-1277">Toxin-antitoxin system</keyword>
<comment type="similarity">
    <text evidence="1">Belongs to the YoeB family.</text>
</comment>
<accession>A0ABW1R8G1</accession>
<keyword evidence="5" id="KW-0378">Hydrolase</keyword>
<proteinExistence type="inferred from homology"/>
<evidence type="ECO:0000256" key="4">
    <source>
        <dbReference type="ARBA" id="ARBA00022759"/>
    </source>
</evidence>
<protein>
    <recommendedName>
        <fullName evidence="7">Endoribonuclease YoeB</fullName>
    </recommendedName>
    <alternativeName>
        <fullName evidence="6">Putative mRNA interferase YoeB</fullName>
    </alternativeName>
</protein>
<dbReference type="RefSeq" id="WP_137639929.1">
    <property type="nucleotide sequence ID" value="NZ_BJDK01000011.1"/>
</dbReference>
<dbReference type="InterPro" id="IPR035093">
    <property type="entry name" value="RelE/ParE_toxin_dom_sf"/>
</dbReference>
<evidence type="ECO:0000256" key="6">
    <source>
        <dbReference type="ARBA" id="ARBA00030388"/>
    </source>
</evidence>
<keyword evidence="3" id="KW-0540">Nuclease</keyword>
<dbReference type="InterPro" id="IPR009614">
    <property type="entry name" value="YoeB_toxin"/>
</dbReference>
<dbReference type="Pfam" id="PF06769">
    <property type="entry name" value="YoeB_toxin"/>
    <property type="match status" value="1"/>
</dbReference>
<comment type="caution">
    <text evidence="8">The sequence shown here is derived from an EMBL/GenBank/DDBJ whole genome shotgun (WGS) entry which is preliminary data.</text>
</comment>
<dbReference type="SUPFAM" id="SSF143011">
    <property type="entry name" value="RelE-like"/>
    <property type="match status" value="1"/>
</dbReference>
<reference evidence="9" key="1">
    <citation type="journal article" date="2019" name="Int. J. Syst. Evol. Microbiol.">
        <title>The Global Catalogue of Microorganisms (GCM) 10K type strain sequencing project: providing services to taxonomists for standard genome sequencing and annotation.</title>
        <authorList>
            <consortium name="The Broad Institute Genomics Platform"/>
            <consortium name="The Broad Institute Genome Sequencing Center for Infectious Disease"/>
            <person name="Wu L."/>
            <person name="Ma J."/>
        </authorList>
    </citation>
    <scope>NUCLEOTIDE SEQUENCE [LARGE SCALE GENOMIC DNA]</scope>
    <source>
        <strain evidence="9">CCM 8932</strain>
    </source>
</reference>
<dbReference type="PANTHER" id="PTHR38039">
    <property type="entry name" value="TOXIN YOEB"/>
    <property type="match status" value="1"/>
</dbReference>
<evidence type="ECO:0000256" key="3">
    <source>
        <dbReference type="ARBA" id="ARBA00022722"/>
    </source>
</evidence>
<evidence type="ECO:0000256" key="1">
    <source>
        <dbReference type="ARBA" id="ARBA00008172"/>
    </source>
</evidence>
<keyword evidence="9" id="KW-1185">Reference proteome</keyword>
<dbReference type="EMBL" id="JBHSSD010000057">
    <property type="protein sequence ID" value="MFC6165740.1"/>
    <property type="molecule type" value="Genomic_DNA"/>
</dbReference>
<dbReference type="Proteomes" id="UP001596253">
    <property type="component" value="Unassembled WGS sequence"/>
</dbReference>
<dbReference type="NCBIfam" id="TIGR02116">
    <property type="entry name" value="toxin_Txe_YoeB"/>
    <property type="match status" value="1"/>
</dbReference>
<evidence type="ECO:0000313" key="9">
    <source>
        <dbReference type="Proteomes" id="UP001596253"/>
    </source>
</evidence>
<evidence type="ECO:0000313" key="8">
    <source>
        <dbReference type="EMBL" id="MFC6165740.1"/>
    </source>
</evidence>
<name>A0ABW1R8G1_9LACO</name>
<keyword evidence="4" id="KW-0255">Endonuclease</keyword>
<dbReference type="PANTHER" id="PTHR38039:SF1">
    <property type="entry name" value="TOXIN YOEB"/>
    <property type="match status" value="1"/>
</dbReference>